<dbReference type="EMBL" id="JAUSVF010000001">
    <property type="protein sequence ID" value="MDQ0319786.1"/>
    <property type="molecule type" value="Genomic_DNA"/>
</dbReference>
<dbReference type="PANTHER" id="PTHR37302:SF1">
    <property type="entry name" value="PROTEIN DINB"/>
    <property type="match status" value="1"/>
</dbReference>
<evidence type="ECO:0000256" key="1">
    <source>
        <dbReference type="ARBA" id="ARBA00008635"/>
    </source>
</evidence>
<reference evidence="3 4" key="1">
    <citation type="submission" date="2023-07" db="EMBL/GenBank/DDBJ databases">
        <title>Genomic Encyclopedia of Type Strains, Phase IV (KMG-IV): sequencing the most valuable type-strain genomes for metagenomic binning, comparative biology and taxonomic classification.</title>
        <authorList>
            <person name="Goeker M."/>
        </authorList>
    </citation>
    <scope>NUCLEOTIDE SEQUENCE [LARGE SCALE GENOMIC DNA]</scope>
    <source>
        <strain evidence="3 4">DSM 1112</strain>
    </source>
</reference>
<proteinExistence type="inferred from homology"/>
<name>A0ABU0BNE7_9HYPH</name>
<dbReference type="Pfam" id="PF05163">
    <property type="entry name" value="DinB"/>
    <property type="match status" value="1"/>
</dbReference>
<organism evidence="3 4">
    <name type="scientific">Pararhizobium capsulatum DSM 1112</name>
    <dbReference type="NCBI Taxonomy" id="1121113"/>
    <lineage>
        <taxon>Bacteria</taxon>
        <taxon>Pseudomonadati</taxon>
        <taxon>Pseudomonadota</taxon>
        <taxon>Alphaproteobacteria</taxon>
        <taxon>Hyphomicrobiales</taxon>
        <taxon>Rhizobiaceae</taxon>
        <taxon>Rhizobium/Agrobacterium group</taxon>
        <taxon>Pararhizobium</taxon>
    </lineage>
</organism>
<protein>
    <submittedName>
        <fullName evidence="3">Damage-inducible protein DinB</fullName>
    </submittedName>
</protein>
<comment type="similarity">
    <text evidence="1">Belongs to the DinB family.</text>
</comment>
<dbReference type="RefSeq" id="WP_307228961.1">
    <property type="nucleotide sequence ID" value="NZ_JAUSVF010000001.1"/>
</dbReference>
<dbReference type="InterPro" id="IPR034660">
    <property type="entry name" value="DinB/YfiT-like"/>
</dbReference>
<accession>A0ABU0BNE7</accession>
<evidence type="ECO:0000256" key="2">
    <source>
        <dbReference type="ARBA" id="ARBA00022723"/>
    </source>
</evidence>
<evidence type="ECO:0000313" key="4">
    <source>
        <dbReference type="Proteomes" id="UP001230207"/>
    </source>
</evidence>
<dbReference type="SUPFAM" id="SSF109854">
    <property type="entry name" value="DinB/YfiT-like putative metalloenzymes"/>
    <property type="match status" value="1"/>
</dbReference>
<dbReference type="Proteomes" id="UP001230207">
    <property type="component" value="Unassembled WGS sequence"/>
</dbReference>
<evidence type="ECO:0000313" key="3">
    <source>
        <dbReference type="EMBL" id="MDQ0319786.1"/>
    </source>
</evidence>
<keyword evidence="2" id="KW-0479">Metal-binding</keyword>
<dbReference type="Gene3D" id="1.20.120.450">
    <property type="entry name" value="dinb family like domain"/>
    <property type="match status" value="1"/>
</dbReference>
<dbReference type="PANTHER" id="PTHR37302">
    <property type="entry name" value="SLR1116 PROTEIN"/>
    <property type="match status" value="1"/>
</dbReference>
<gene>
    <name evidence="3" type="ORF">QO002_001924</name>
</gene>
<keyword evidence="4" id="KW-1185">Reference proteome</keyword>
<dbReference type="InterPro" id="IPR007837">
    <property type="entry name" value="DinB"/>
</dbReference>
<sequence>MRDHYLMMADYNGWANRLVYEAVATLSESEFQENKGAFFGSLSGTLNHLLATDRIWMRRFTGTGDAPTRLDAVIHTEFAALADARRAEDERIAGWIRDLTEEDLRATFSYTPVSTPTLITQKLAPALAHLFNHQTHHRGQCHMILTALGKPSLSLDLVFFQRTPEGRKHAG</sequence>
<comment type="caution">
    <text evidence="3">The sequence shown here is derived from an EMBL/GenBank/DDBJ whole genome shotgun (WGS) entry which is preliminary data.</text>
</comment>